<dbReference type="AlphaFoldDB" id="A0A1M4E3K5"/>
<feature type="region of interest" description="Disordered" evidence="1">
    <location>
        <begin position="1"/>
        <end position="71"/>
    </location>
</feature>
<accession>A0A1M4E3K5</accession>
<feature type="compositionally biased region" description="Polar residues" evidence="1">
    <location>
        <begin position="48"/>
        <end position="60"/>
    </location>
</feature>
<feature type="compositionally biased region" description="Basic residues" evidence="1">
    <location>
        <begin position="24"/>
        <end position="34"/>
    </location>
</feature>
<proteinExistence type="predicted"/>
<protein>
    <submittedName>
        <fullName evidence="2">Uncharacterized protein</fullName>
    </submittedName>
</protein>
<evidence type="ECO:0000256" key="1">
    <source>
        <dbReference type="SAM" id="MobiDB-lite"/>
    </source>
</evidence>
<organism evidence="2">
    <name type="scientific">Nonomuraea gerenzanensis</name>
    <dbReference type="NCBI Taxonomy" id="93944"/>
    <lineage>
        <taxon>Bacteria</taxon>
        <taxon>Bacillati</taxon>
        <taxon>Actinomycetota</taxon>
        <taxon>Actinomycetes</taxon>
        <taxon>Streptosporangiales</taxon>
        <taxon>Streptosporangiaceae</taxon>
        <taxon>Nonomuraea</taxon>
    </lineage>
</organism>
<reference evidence="2" key="1">
    <citation type="submission" date="2016-04" db="EMBL/GenBank/DDBJ databases">
        <authorList>
            <person name="Evans L.H."/>
            <person name="Alamgir A."/>
            <person name="Owens N."/>
            <person name="Weber N.D."/>
            <person name="Virtaneva K."/>
            <person name="Barbian K."/>
            <person name="Babar A."/>
            <person name="Rosenke K."/>
        </authorList>
    </citation>
    <scope>NUCLEOTIDE SEQUENCE</scope>
    <source>
        <strain evidence="2">Nono1</strain>
    </source>
</reference>
<dbReference type="EMBL" id="LT559118">
    <property type="protein sequence ID" value="SBO93425.1"/>
    <property type="molecule type" value="Genomic_DNA"/>
</dbReference>
<gene>
    <name evidence="2" type="ORF">BN4615_P2939</name>
</gene>
<name>A0A1M4E3K5_9ACTN</name>
<sequence length="71" mass="7674">MCPALLASSRTHNAATKREGSQARRGKPGRRRSRDRCQAKTDGASTARADTSPASFNSSVVHRYGNPRCAE</sequence>
<evidence type="ECO:0000313" key="2">
    <source>
        <dbReference type="EMBL" id="SBO93425.1"/>
    </source>
</evidence>